<keyword evidence="2" id="KW-1185">Reference proteome</keyword>
<evidence type="ECO:0000313" key="2">
    <source>
        <dbReference type="Proteomes" id="UP001243330"/>
    </source>
</evidence>
<protein>
    <submittedName>
        <fullName evidence="1">Uncharacterized protein</fullName>
    </submittedName>
</protein>
<accession>A0AAD9AD11</accession>
<dbReference type="AlphaFoldDB" id="A0AAD9AD11"/>
<sequence length="172" mass="19410">MHYYPPGVRMIKPDHSITFANLASVNFALLEHTYPTAPDVKMRQDITSNTLEMRDGEQIMSWNKGCYFGKSGQDDVALCWQDMEALQSFCVGIESPERGFFKPIQSHYKTKYNDGTTNSAWMFPSDDPAVGYTYPSTLNYHITVSSIALKDQLHLNVTIVDKSAAARADEKK</sequence>
<organism evidence="1 2">
    <name type="scientific">Colletotrichum chrysophilum</name>
    <dbReference type="NCBI Taxonomy" id="1836956"/>
    <lineage>
        <taxon>Eukaryota</taxon>
        <taxon>Fungi</taxon>
        <taxon>Dikarya</taxon>
        <taxon>Ascomycota</taxon>
        <taxon>Pezizomycotina</taxon>
        <taxon>Sordariomycetes</taxon>
        <taxon>Hypocreomycetidae</taxon>
        <taxon>Glomerellales</taxon>
        <taxon>Glomerellaceae</taxon>
        <taxon>Colletotrichum</taxon>
        <taxon>Colletotrichum gloeosporioides species complex</taxon>
    </lineage>
</organism>
<dbReference type="EMBL" id="JAQOWY010000274">
    <property type="protein sequence ID" value="KAK1845382.1"/>
    <property type="molecule type" value="Genomic_DNA"/>
</dbReference>
<dbReference type="Proteomes" id="UP001243330">
    <property type="component" value="Unassembled WGS sequence"/>
</dbReference>
<proteinExistence type="predicted"/>
<gene>
    <name evidence="1" type="ORF">CCHR01_11984</name>
</gene>
<comment type="caution">
    <text evidence="1">The sequence shown here is derived from an EMBL/GenBank/DDBJ whole genome shotgun (WGS) entry which is preliminary data.</text>
</comment>
<name>A0AAD9AD11_9PEZI</name>
<reference evidence="1" key="1">
    <citation type="submission" date="2023-01" db="EMBL/GenBank/DDBJ databases">
        <title>Colletotrichum chrysophilum M932 genome sequence.</title>
        <authorList>
            <person name="Baroncelli R."/>
        </authorList>
    </citation>
    <scope>NUCLEOTIDE SEQUENCE</scope>
    <source>
        <strain evidence="1">M932</strain>
    </source>
</reference>
<evidence type="ECO:0000313" key="1">
    <source>
        <dbReference type="EMBL" id="KAK1845382.1"/>
    </source>
</evidence>